<gene>
    <name evidence="2" type="ORF">OHK93_008366</name>
</gene>
<comment type="caution">
    <text evidence="2">The sequence shown here is derived from an EMBL/GenBank/DDBJ whole genome shotgun (WGS) entry which is preliminary data.</text>
</comment>
<dbReference type="Proteomes" id="UP001161017">
    <property type="component" value="Unassembled WGS sequence"/>
</dbReference>
<keyword evidence="3" id="KW-1185">Reference proteome</keyword>
<feature type="region of interest" description="Disordered" evidence="1">
    <location>
        <begin position="175"/>
        <end position="213"/>
    </location>
</feature>
<feature type="compositionally biased region" description="Low complexity" evidence="1">
    <location>
        <begin position="185"/>
        <end position="194"/>
    </location>
</feature>
<dbReference type="EMBL" id="JAPUFD010000008">
    <property type="protein sequence ID" value="MDI1489088.1"/>
    <property type="molecule type" value="Genomic_DNA"/>
</dbReference>
<protein>
    <submittedName>
        <fullName evidence="2">Uncharacterized protein</fullName>
    </submittedName>
</protein>
<organism evidence="2 3">
    <name type="scientific">Ramalina farinacea</name>
    <dbReference type="NCBI Taxonomy" id="258253"/>
    <lineage>
        <taxon>Eukaryota</taxon>
        <taxon>Fungi</taxon>
        <taxon>Dikarya</taxon>
        <taxon>Ascomycota</taxon>
        <taxon>Pezizomycotina</taxon>
        <taxon>Lecanoromycetes</taxon>
        <taxon>OSLEUM clade</taxon>
        <taxon>Lecanoromycetidae</taxon>
        <taxon>Lecanorales</taxon>
        <taxon>Lecanorineae</taxon>
        <taxon>Ramalinaceae</taxon>
        <taxon>Ramalina</taxon>
    </lineage>
</organism>
<evidence type="ECO:0000313" key="2">
    <source>
        <dbReference type="EMBL" id="MDI1489088.1"/>
    </source>
</evidence>
<dbReference type="AlphaFoldDB" id="A0AA43QMA9"/>
<accession>A0AA43QMA9</accession>
<evidence type="ECO:0000313" key="3">
    <source>
        <dbReference type="Proteomes" id="UP001161017"/>
    </source>
</evidence>
<sequence length="229" mass="25911">MDVFAATIPEECRAPLLERIYERDSDNDDTETPLKRPRSNNNTDTLLSPEPGELAQEVPESPPPVEEDLSRYTRERIKAGLRYIHHTIATGTITPRTFTFLNLSKEAHNIALDCFEEKTETPSKKAVAVIQQYDEVYASESFLLHPRSAEELQRMENLTKLRRVQILANYYGDGVEPASSQEQSTTNATAARNQRAGEEATPRQTAIPPPPDSWLTLEYRIRLTQSIPS</sequence>
<proteinExistence type="predicted"/>
<evidence type="ECO:0000256" key="1">
    <source>
        <dbReference type="SAM" id="MobiDB-lite"/>
    </source>
</evidence>
<name>A0AA43QMA9_9LECA</name>
<reference evidence="2" key="1">
    <citation type="journal article" date="2023" name="Genome Biol. Evol.">
        <title>First Whole Genome Sequence and Flow Cytometry Genome Size Data for the Lichen-Forming Fungus Ramalina farinacea (Ascomycota).</title>
        <authorList>
            <person name="Llewellyn T."/>
            <person name="Mian S."/>
            <person name="Hill R."/>
            <person name="Leitch I.J."/>
            <person name="Gaya E."/>
        </authorList>
    </citation>
    <scope>NUCLEOTIDE SEQUENCE</scope>
    <source>
        <strain evidence="2">LIQ254RAFAR</strain>
    </source>
</reference>
<feature type="region of interest" description="Disordered" evidence="1">
    <location>
        <begin position="17"/>
        <end position="69"/>
    </location>
</feature>